<evidence type="ECO:0000259" key="9">
    <source>
        <dbReference type="Pfam" id="PF01743"/>
    </source>
</evidence>
<keyword evidence="6" id="KW-0479">Metal-binding</keyword>
<feature type="domain" description="Poly A polymerase head" evidence="9">
    <location>
        <begin position="70"/>
        <end position="192"/>
    </location>
</feature>
<proteinExistence type="inferred from homology"/>
<evidence type="ECO:0000256" key="1">
    <source>
        <dbReference type="ARBA" id="ARBA00001946"/>
    </source>
</evidence>
<keyword evidence="4" id="KW-0819">tRNA processing</keyword>
<dbReference type="InterPro" id="IPR043519">
    <property type="entry name" value="NT_sf"/>
</dbReference>
<dbReference type="EMBL" id="SEYY01021804">
    <property type="protein sequence ID" value="KAB7496044.1"/>
    <property type="molecule type" value="Genomic_DNA"/>
</dbReference>
<dbReference type="PANTHER" id="PTHR46173">
    <property type="entry name" value="CCA TRNA NUCLEOTIDYLTRANSFERASE 1, MITOCHONDRIAL"/>
    <property type="match status" value="1"/>
</dbReference>
<dbReference type="OrthoDB" id="445712at2759"/>
<evidence type="ECO:0000256" key="2">
    <source>
        <dbReference type="ARBA" id="ARBA00007265"/>
    </source>
</evidence>
<dbReference type="GO" id="GO:0016779">
    <property type="term" value="F:nucleotidyltransferase activity"/>
    <property type="evidence" value="ECO:0007669"/>
    <property type="project" value="UniProtKB-KW"/>
</dbReference>
<comment type="similarity">
    <text evidence="2 8">Belongs to the tRNA nucleotidyltransferase/poly(A) polymerase family.</text>
</comment>
<evidence type="ECO:0000313" key="11">
    <source>
        <dbReference type="Proteomes" id="UP000326759"/>
    </source>
</evidence>
<dbReference type="Gene3D" id="3.30.460.10">
    <property type="entry name" value="Beta Polymerase, domain 2"/>
    <property type="match status" value="1"/>
</dbReference>
<dbReference type="InterPro" id="IPR050264">
    <property type="entry name" value="Bact_CCA-adding_enz_type3_sf"/>
</dbReference>
<accession>A0A5N5SPL5</accession>
<organism evidence="10 11">
    <name type="scientific">Armadillidium nasatum</name>
    <dbReference type="NCBI Taxonomy" id="96803"/>
    <lineage>
        <taxon>Eukaryota</taxon>
        <taxon>Metazoa</taxon>
        <taxon>Ecdysozoa</taxon>
        <taxon>Arthropoda</taxon>
        <taxon>Crustacea</taxon>
        <taxon>Multicrustacea</taxon>
        <taxon>Malacostraca</taxon>
        <taxon>Eumalacostraca</taxon>
        <taxon>Peracarida</taxon>
        <taxon>Isopoda</taxon>
        <taxon>Oniscidea</taxon>
        <taxon>Crinocheta</taxon>
        <taxon>Armadillidiidae</taxon>
        <taxon>Armadillidium</taxon>
    </lineage>
</organism>
<keyword evidence="8" id="KW-0694">RNA-binding</keyword>
<name>A0A5N5SPL5_9CRUS</name>
<dbReference type="SUPFAM" id="SSF81301">
    <property type="entry name" value="Nucleotidyltransferase"/>
    <property type="match status" value="1"/>
</dbReference>
<evidence type="ECO:0000256" key="8">
    <source>
        <dbReference type="RuleBase" id="RU003953"/>
    </source>
</evidence>
<comment type="cofactor">
    <cofactor evidence="1">
        <name>Mg(2+)</name>
        <dbReference type="ChEBI" id="CHEBI:18420"/>
    </cofactor>
</comment>
<sequence>MLESYFRREELLMISSILVSKILTSARYCFTPSSCDRATMKIPADEMKLLLRPSVQILHNIFIKHKYEIRITGGAVRDLLMNKIPVDLDFATTATPSEMKNMFITEGIRLTNRYGEKHATVTACIKEENFECSTLRVDKIIDGTRKEVEFSYDWEQDANAGRDFTINALFLSFDGTIYDYVNGIQHIKERKIKFVGNPDETIQANPHRNFKIFSFFWYVNG</sequence>
<dbReference type="GO" id="GO:0005739">
    <property type="term" value="C:mitochondrion"/>
    <property type="evidence" value="ECO:0007669"/>
    <property type="project" value="TreeGrafter"/>
</dbReference>
<keyword evidence="3 8" id="KW-0808">Transferase</keyword>
<evidence type="ECO:0000256" key="6">
    <source>
        <dbReference type="ARBA" id="ARBA00022723"/>
    </source>
</evidence>
<dbReference type="GO" id="GO:0000049">
    <property type="term" value="F:tRNA binding"/>
    <property type="evidence" value="ECO:0007669"/>
    <property type="project" value="TreeGrafter"/>
</dbReference>
<evidence type="ECO:0000256" key="5">
    <source>
        <dbReference type="ARBA" id="ARBA00022695"/>
    </source>
</evidence>
<evidence type="ECO:0000256" key="3">
    <source>
        <dbReference type="ARBA" id="ARBA00022679"/>
    </source>
</evidence>
<dbReference type="PANTHER" id="PTHR46173:SF1">
    <property type="entry name" value="CCA TRNA NUCLEOTIDYLTRANSFERASE 1, MITOCHONDRIAL"/>
    <property type="match status" value="1"/>
</dbReference>
<dbReference type="GO" id="GO:0001680">
    <property type="term" value="P:tRNA 3'-terminal CCA addition"/>
    <property type="evidence" value="ECO:0007669"/>
    <property type="project" value="TreeGrafter"/>
</dbReference>
<dbReference type="Pfam" id="PF01743">
    <property type="entry name" value="PolyA_pol"/>
    <property type="match status" value="1"/>
</dbReference>
<evidence type="ECO:0000256" key="7">
    <source>
        <dbReference type="ARBA" id="ARBA00022842"/>
    </source>
</evidence>
<dbReference type="GO" id="GO:0046872">
    <property type="term" value="F:metal ion binding"/>
    <property type="evidence" value="ECO:0007669"/>
    <property type="project" value="UniProtKB-KW"/>
</dbReference>
<dbReference type="AlphaFoldDB" id="A0A5N5SPL5"/>
<evidence type="ECO:0000256" key="4">
    <source>
        <dbReference type="ARBA" id="ARBA00022694"/>
    </source>
</evidence>
<dbReference type="Proteomes" id="UP000326759">
    <property type="component" value="Unassembled WGS sequence"/>
</dbReference>
<gene>
    <name evidence="10" type="primary">TRNT1</name>
    <name evidence="10" type="ORF">Anas_14025</name>
</gene>
<reference evidence="10 11" key="1">
    <citation type="journal article" date="2019" name="PLoS Biol.">
        <title>Sex chromosomes control vertical transmission of feminizing Wolbachia symbionts in an isopod.</title>
        <authorList>
            <person name="Becking T."/>
            <person name="Chebbi M.A."/>
            <person name="Giraud I."/>
            <person name="Moumen B."/>
            <person name="Laverre T."/>
            <person name="Caubet Y."/>
            <person name="Peccoud J."/>
            <person name="Gilbert C."/>
            <person name="Cordaux R."/>
        </authorList>
    </citation>
    <scope>NUCLEOTIDE SEQUENCE [LARGE SCALE GENOMIC DNA]</scope>
    <source>
        <strain evidence="10">ANa2</strain>
        <tissue evidence="10">Whole body excluding digestive tract and cuticle</tissue>
    </source>
</reference>
<dbReference type="InterPro" id="IPR002646">
    <property type="entry name" value="PolA_pol_head_dom"/>
</dbReference>
<keyword evidence="11" id="KW-1185">Reference proteome</keyword>
<keyword evidence="7" id="KW-0460">Magnesium</keyword>
<evidence type="ECO:0000313" key="10">
    <source>
        <dbReference type="EMBL" id="KAB7496044.1"/>
    </source>
</evidence>
<protein>
    <submittedName>
        <fullName evidence="10">CCA tRNA nucleotidyltransferase 1, mitochondrial</fullName>
    </submittedName>
</protein>
<dbReference type="GO" id="GO:1990180">
    <property type="term" value="P:mitochondrial tRNA 3'-end processing"/>
    <property type="evidence" value="ECO:0007669"/>
    <property type="project" value="TreeGrafter"/>
</dbReference>
<dbReference type="CDD" id="cd05398">
    <property type="entry name" value="NT_ClassII-CCAase"/>
    <property type="match status" value="1"/>
</dbReference>
<comment type="caution">
    <text evidence="10">The sequence shown here is derived from an EMBL/GenBank/DDBJ whole genome shotgun (WGS) entry which is preliminary data.</text>
</comment>
<keyword evidence="5" id="KW-0548">Nucleotidyltransferase</keyword>